<dbReference type="RefSeq" id="WP_379034169.1">
    <property type="nucleotide sequence ID" value="NZ_JBHTLN010000002.1"/>
</dbReference>
<dbReference type="Gene3D" id="3.40.50.2020">
    <property type="match status" value="1"/>
</dbReference>
<evidence type="ECO:0000256" key="1">
    <source>
        <dbReference type="ARBA" id="ARBA00000868"/>
    </source>
</evidence>
<reference evidence="14" key="1">
    <citation type="journal article" date="2019" name="Int. J. Syst. Evol. Microbiol.">
        <title>The Global Catalogue of Microorganisms (GCM) 10K type strain sequencing project: providing services to taxonomists for standard genome sequencing and annotation.</title>
        <authorList>
            <consortium name="The Broad Institute Genomics Platform"/>
            <consortium name="The Broad Institute Genome Sequencing Center for Infectious Disease"/>
            <person name="Wu L."/>
            <person name="Ma J."/>
        </authorList>
    </citation>
    <scope>NUCLEOTIDE SEQUENCE [LARGE SCALE GENOMIC DNA]</scope>
    <source>
        <strain evidence="14">CCUG 58411</strain>
    </source>
</reference>
<dbReference type="NCBIfam" id="NF002634">
    <property type="entry name" value="PRK02304.1-3"/>
    <property type="match status" value="1"/>
</dbReference>
<comment type="caution">
    <text evidence="13">The sequence shown here is derived from an EMBL/GenBank/DDBJ whole genome shotgun (WGS) entry which is preliminary data.</text>
</comment>
<dbReference type="Pfam" id="PF00156">
    <property type="entry name" value="Pribosyltran"/>
    <property type="match status" value="1"/>
</dbReference>
<comment type="function">
    <text evidence="2 11">Catalyzes a salvage reaction resulting in the formation of AMP, that is energically less costly than de novo synthesis.</text>
</comment>
<protein>
    <recommendedName>
        <fullName evidence="6 11">Adenine phosphoribosyltransferase</fullName>
        <shortName evidence="11">APRT</shortName>
        <ecNumber evidence="6 11">2.4.2.7</ecNumber>
    </recommendedName>
</protein>
<dbReference type="Proteomes" id="UP001597206">
    <property type="component" value="Unassembled WGS sequence"/>
</dbReference>
<dbReference type="EC" id="2.4.2.7" evidence="6 11"/>
<evidence type="ECO:0000256" key="8">
    <source>
        <dbReference type="ARBA" id="ARBA00022676"/>
    </source>
</evidence>
<evidence type="ECO:0000256" key="6">
    <source>
        <dbReference type="ARBA" id="ARBA00011893"/>
    </source>
</evidence>
<evidence type="ECO:0000256" key="9">
    <source>
        <dbReference type="ARBA" id="ARBA00022679"/>
    </source>
</evidence>
<evidence type="ECO:0000313" key="13">
    <source>
        <dbReference type="EMBL" id="MFD1122933.1"/>
    </source>
</evidence>
<dbReference type="GO" id="GO:0003999">
    <property type="term" value="F:adenine phosphoribosyltransferase activity"/>
    <property type="evidence" value="ECO:0007669"/>
    <property type="project" value="UniProtKB-EC"/>
</dbReference>
<evidence type="ECO:0000256" key="11">
    <source>
        <dbReference type="HAMAP-Rule" id="MF_00004"/>
    </source>
</evidence>
<dbReference type="NCBIfam" id="TIGR01090">
    <property type="entry name" value="apt"/>
    <property type="match status" value="1"/>
</dbReference>
<keyword evidence="14" id="KW-1185">Reference proteome</keyword>
<dbReference type="InterPro" id="IPR050054">
    <property type="entry name" value="UPRTase/APRTase"/>
</dbReference>
<accession>A0ABW3PEM5</accession>
<dbReference type="SUPFAM" id="SSF53271">
    <property type="entry name" value="PRTase-like"/>
    <property type="match status" value="1"/>
</dbReference>
<organism evidence="13 14">
    <name type="scientific">Methylophilus flavus</name>
    <dbReference type="NCBI Taxonomy" id="640084"/>
    <lineage>
        <taxon>Bacteria</taxon>
        <taxon>Pseudomonadati</taxon>
        <taxon>Pseudomonadota</taxon>
        <taxon>Betaproteobacteria</taxon>
        <taxon>Nitrosomonadales</taxon>
        <taxon>Methylophilaceae</taxon>
        <taxon>Methylophilus</taxon>
    </lineage>
</organism>
<feature type="domain" description="Phosphoribosyltransferase" evidence="12">
    <location>
        <begin position="26"/>
        <end position="137"/>
    </location>
</feature>
<dbReference type="NCBIfam" id="NF002636">
    <property type="entry name" value="PRK02304.1-5"/>
    <property type="match status" value="1"/>
</dbReference>
<evidence type="ECO:0000256" key="7">
    <source>
        <dbReference type="ARBA" id="ARBA00022490"/>
    </source>
</evidence>
<dbReference type="InterPro" id="IPR005764">
    <property type="entry name" value="Ade_phspho_trans"/>
</dbReference>
<evidence type="ECO:0000313" key="14">
    <source>
        <dbReference type="Proteomes" id="UP001597206"/>
    </source>
</evidence>
<dbReference type="InterPro" id="IPR029057">
    <property type="entry name" value="PRTase-like"/>
</dbReference>
<dbReference type="PANTHER" id="PTHR32315:SF3">
    <property type="entry name" value="ADENINE PHOSPHORIBOSYLTRANSFERASE"/>
    <property type="match status" value="1"/>
</dbReference>
<gene>
    <name evidence="11" type="primary">apt</name>
    <name evidence="13" type="ORF">ACFQ2T_10495</name>
</gene>
<comment type="catalytic activity">
    <reaction evidence="1 11">
        <text>AMP + diphosphate = 5-phospho-alpha-D-ribose 1-diphosphate + adenine</text>
        <dbReference type="Rhea" id="RHEA:16609"/>
        <dbReference type="ChEBI" id="CHEBI:16708"/>
        <dbReference type="ChEBI" id="CHEBI:33019"/>
        <dbReference type="ChEBI" id="CHEBI:58017"/>
        <dbReference type="ChEBI" id="CHEBI:456215"/>
        <dbReference type="EC" id="2.4.2.7"/>
    </reaction>
</comment>
<keyword evidence="9 11" id="KW-0808">Transferase</keyword>
<keyword evidence="10 11" id="KW-0660">Purine salvage</keyword>
<comment type="pathway">
    <text evidence="4 11">Purine metabolism; AMP biosynthesis via salvage pathway; AMP from adenine: step 1/1.</text>
</comment>
<evidence type="ECO:0000256" key="5">
    <source>
        <dbReference type="ARBA" id="ARBA00008391"/>
    </source>
</evidence>
<evidence type="ECO:0000256" key="4">
    <source>
        <dbReference type="ARBA" id="ARBA00004659"/>
    </source>
</evidence>
<dbReference type="HAMAP" id="MF_00004">
    <property type="entry name" value="Aden_phosphoribosyltr"/>
    <property type="match status" value="1"/>
</dbReference>
<dbReference type="CDD" id="cd06223">
    <property type="entry name" value="PRTases_typeI"/>
    <property type="match status" value="1"/>
</dbReference>
<evidence type="ECO:0000259" key="12">
    <source>
        <dbReference type="Pfam" id="PF00156"/>
    </source>
</evidence>
<dbReference type="EMBL" id="JBHTLN010000002">
    <property type="protein sequence ID" value="MFD1122933.1"/>
    <property type="molecule type" value="Genomic_DNA"/>
</dbReference>
<evidence type="ECO:0000256" key="3">
    <source>
        <dbReference type="ARBA" id="ARBA00004496"/>
    </source>
</evidence>
<comment type="subunit">
    <text evidence="11">Homodimer.</text>
</comment>
<name>A0ABW3PEM5_9PROT</name>
<evidence type="ECO:0000256" key="2">
    <source>
        <dbReference type="ARBA" id="ARBA00003968"/>
    </source>
</evidence>
<dbReference type="InterPro" id="IPR000836">
    <property type="entry name" value="PRTase_dom"/>
</dbReference>
<keyword evidence="7 11" id="KW-0963">Cytoplasm</keyword>
<comment type="subcellular location">
    <subcellularLocation>
        <location evidence="3 11">Cytoplasm</location>
    </subcellularLocation>
</comment>
<evidence type="ECO:0000256" key="10">
    <source>
        <dbReference type="ARBA" id="ARBA00022726"/>
    </source>
</evidence>
<proteinExistence type="inferred from homology"/>
<keyword evidence="8 11" id="KW-0328">Glycosyltransferase</keyword>
<dbReference type="PANTHER" id="PTHR32315">
    <property type="entry name" value="ADENINE PHOSPHORIBOSYLTRANSFERASE"/>
    <property type="match status" value="1"/>
</dbReference>
<sequence length="174" mass="18531">MFEALIRTIPDYPKPGIQFRDITTLLQDKQGFAAAIDGLARHYENNTFDKVVAMEARGFIIGAALAVKLGAGFVPARKPGKLPWTTISQPYLLEYGSDALEVHKDAILPGERILLVDDLIATGGTALAAVALVRQLGGLLEQAAFVIDLPELGGMQQLAAAGVQGFALCQFSGH</sequence>
<comment type="similarity">
    <text evidence="5 11">Belongs to the purine/pyrimidine phosphoribosyltransferase family.</text>
</comment>